<dbReference type="OMA" id="MEYVARE"/>
<protein>
    <submittedName>
        <fullName evidence="3">Putative ubiquitin-like protein</fullName>
    </submittedName>
</protein>
<feature type="compositionally biased region" description="Polar residues" evidence="1">
    <location>
        <begin position="269"/>
        <end position="289"/>
    </location>
</feature>
<name>A0A2V2X2V3_TRYCR</name>
<evidence type="ECO:0000313" key="4">
    <source>
        <dbReference type="Proteomes" id="UP000246078"/>
    </source>
</evidence>
<proteinExistence type="predicted"/>
<gene>
    <name evidence="3" type="ORF">C3747_37g129</name>
</gene>
<dbReference type="OrthoDB" id="252552at2759"/>
<feature type="compositionally biased region" description="Low complexity" evidence="1">
    <location>
        <begin position="156"/>
        <end position="192"/>
    </location>
</feature>
<evidence type="ECO:0000313" key="3">
    <source>
        <dbReference type="EMBL" id="PWV14319.1"/>
    </source>
</evidence>
<dbReference type="PROSITE" id="PS50053">
    <property type="entry name" value="UBIQUITIN_2"/>
    <property type="match status" value="1"/>
</dbReference>
<dbReference type="Pfam" id="PF00240">
    <property type="entry name" value="ubiquitin"/>
    <property type="match status" value="1"/>
</dbReference>
<feature type="compositionally biased region" description="Low complexity" evidence="1">
    <location>
        <begin position="82"/>
        <end position="95"/>
    </location>
</feature>
<dbReference type="SMR" id="A0A2V2X2V3"/>
<evidence type="ECO:0000256" key="1">
    <source>
        <dbReference type="SAM" id="MobiDB-lite"/>
    </source>
</evidence>
<dbReference type="InterPro" id="IPR029071">
    <property type="entry name" value="Ubiquitin-like_domsf"/>
</dbReference>
<dbReference type="VEuPathDB" id="TriTrypDB:ECC02_004230"/>
<dbReference type="AlphaFoldDB" id="A0A2V2X2V3"/>
<reference evidence="3 4" key="1">
    <citation type="journal article" date="2018" name="Microb. Genom.">
        <title>Expanding an expanded genome: long-read sequencing of Trypanosoma cruzi.</title>
        <authorList>
            <person name="Berna L."/>
            <person name="Rodriguez M."/>
            <person name="Chiribao M.L."/>
            <person name="Parodi-Talice A."/>
            <person name="Pita S."/>
            <person name="Rijo G."/>
            <person name="Alvarez-Valin F."/>
            <person name="Robello C."/>
        </authorList>
    </citation>
    <scope>NUCLEOTIDE SEQUENCE [LARGE SCALE GENOMIC DNA]</scope>
    <source>
        <strain evidence="3 4">TCC</strain>
    </source>
</reference>
<dbReference type="Gene3D" id="3.10.20.90">
    <property type="entry name" value="Phosphatidylinositol 3-kinase Catalytic Subunit, Chain A, domain 1"/>
    <property type="match status" value="1"/>
</dbReference>
<dbReference type="EMBL" id="PRFC01000037">
    <property type="protein sequence ID" value="PWV14319.1"/>
    <property type="molecule type" value="Genomic_DNA"/>
</dbReference>
<feature type="domain" description="Ubiquitin-like" evidence="2">
    <location>
        <begin position="1"/>
        <end position="61"/>
    </location>
</feature>
<dbReference type="VEuPathDB" id="TriTrypDB:TcCLB.506737.70"/>
<sequence>MRINVSGVRPEHTISDLEVDLDAGVEGLRRTVAERIGAAPERLRLIHMGRLIDDSRPLGSFLHEGATIHAVITQGAPPPSDSSSRGNNSGNNEQGGVPVMNLLEFANFWRGIPDPLLSFIQQSVSSMVGPTAGRTPVIIQGGIMGSGMGPHPMDNSQQQQQQQQQQREQEPQSQQQQQQQQQSPLEGQPQQQHRFSFSYAVPTPEALAPSPVHIHVHVSLDELEQLPERLERFRRRMQASGSTASVHVERGPLPHGATSSAQPAAPRTAESNNGNRGSDNNAPAGSRNLASNALPETIGELTNALIGTAEEEEESGLPQLCVIAFSNANVATLFPLLQGDFSFFAASRERLVEAVRQWGEQPEGEARRTQRENRRRFVEDQVAQAIEALQGNLSFMEFIERARRPQCNFLSELKSYLILAHEEIASAILNPTVDIDQWTTGLRVAFVRIAGIAAERASVWFEGGLSVLYELIPLMLQTMISQALNARTQWISQVIPMMRLSLTGFIPAWHAEYMSQHRRDTDSILFEEAAAAQEQRKEEDDLLDDCLDEFCTDRAEGGGNGTAANSHAGANTDEVRSALHAFRGASEEEEEDICRRARRFRYEERPANAFNASTMWKHLKKQ</sequence>
<dbReference type="VEuPathDB" id="TriTrypDB:TCDM_06868"/>
<dbReference type="Proteomes" id="UP000246078">
    <property type="component" value="Unassembled WGS sequence"/>
</dbReference>
<dbReference type="VEuPathDB" id="TriTrypDB:TcG_04433"/>
<dbReference type="VEuPathDB" id="TriTrypDB:TcBrA4_0073640"/>
<dbReference type="SUPFAM" id="SSF54236">
    <property type="entry name" value="Ubiquitin-like"/>
    <property type="match status" value="1"/>
</dbReference>
<dbReference type="VEuPathDB" id="TriTrypDB:C4B63_95g55"/>
<feature type="region of interest" description="Disordered" evidence="1">
    <location>
        <begin position="73"/>
        <end position="95"/>
    </location>
</feature>
<dbReference type="CDD" id="cd17039">
    <property type="entry name" value="Ubl_ubiquitin_like"/>
    <property type="match status" value="1"/>
</dbReference>
<dbReference type="VEuPathDB" id="TriTrypDB:TcCL_ESM03633"/>
<feature type="region of interest" description="Disordered" evidence="1">
    <location>
        <begin position="138"/>
        <end position="193"/>
    </location>
</feature>
<dbReference type="VEuPathDB" id="TriTrypDB:TcYC6_0101960"/>
<accession>A0A2V2X2V3</accession>
<comment type="caution">
    <text evidence="3">The sequence shown here is derived from an EMBL/GenBank/DDBJ whole genome shotgun (WGS) entry which is preliminary data.</text>
</comment>
<evidence type="ECO:0000259" key="2">
    <source>
        <dbReference type="PROSITE" id="PS50053"/>
    </source>
</evidence>
<dbReference type="VEuPathDB" id="TriTrypDB:C3747_37g129"/>
<dbReference type="SMART" id="SM00213">
    <property type="entry name" value="UBQ"/>
    <property type="match status" value="1"/>
</dbReference>
<organism evidence="3 4">
    <name type="scientific">Trypanosoma cruzi</name>
    <dbReference type="NCBI Taxonomy" id="5693"/>
    <lineage>
        <taxon>Eukaryota</taxon>
        <taxon>Discoba</taxon>
        <taxon>Euglenozoa</taxon>
        <taxon>Kinetoplastea</taxon>
        <taxon>Metakinetoplastina</taxon>
        <taxon>Trypanosomatida</taxon>
        <taxon>Trypanosomatidae</taxon>
        <taxon>Trypanosoma</taxon>
        <taxon>Schizotrypanum</taxon>
    </lineage>
</organism>
<feature type="region of interest" description="Disordered" evidence="1">
    <location>
        <begin position="237"/>
        <end position="289"/>
    </location>
</feature>
<dbReference type="VEuPathDB" id="TriTrypDB:Tc_MARK_2165"/>
<dbReference type="InterPro" id="IPR000626">
    <property type="entry name" value="Ubiquitin-like_dom"/>
</dbReference>
<dbReference type="VEuPathDB" id="TriTrypDB:TcCLB.511855.20"/>